<sequence>MSECPETMRFERSVFMSKPWRPSGFAAAPPHLNAIKTTSAQLWRIASDLA</sequence>
<dbReference type="EMBL" id="AAYA01000002">
    <property type="protein sequence ID" value="EBA09824.1"/>
    <property type="molecule type" value="Genomic_DNA"/>
</dbReference>
<evidence type="ECO:0000313" key="1">
    <source>
        <dbReference type="EMBL" id="EBA09824.1"/>
    </source>
</evidence>
<dbReference type="Proteomes" id="UP000005713">
    <property type="component" value="Unassembled WGS sequence"/>
</dbReference>
<dbReference type="AlphaFoldDB" id="A3JZC1"/>
<name>A3JZC1_SAGS3</name>
<organism evidence="1 2">
    <name type="scientific">Sagittula stellata (strain ATCC 700073 / DSM 11524 / E-37)</name>
    <dbReference type="NCBI Taxonomy" id="388399"/>
    <lineage>
        <taxon>Bacteria</taxon>
        <taxon>Pseudomonadati</taxon>
        <taxon>Pseudomonadota</taxon>
        <taxon>Alphaproteobacteria</taxon>
        <taxon>Rhodobacterales</taxon>
        <taxon>Roseobacteraceae</taxon>
        <taxon>Sagittula</taxon>
    </lineage>
</organism>
<gene>
    <name evidence="1" type="ORF">SSE37_08448</name>
</gene>
<evidence type="ECO:0000313" key="2">
    <source>
        <dbReference type="Proteomes" id="UP000005713"/>
    </source>
</evidence>
<reference evidence="1 2" key="1">
    <citation type="submission" date="2006-06" db="EMBL/GenBank/DDBJ databases">
        <authorList>
            <person name="Moran M.A."/>
            <person name="Ferriera S."/>
            <person name="Johnson J."/>
            <person name="Kravitz S."/>
            <person name="Beeson K."/>
            <person name="Sutton G."/>
            <person name="Rogers Y.-H."/>
            <person name="Friedman R."/>
            <person name="Frazier M."/>
            <person name="Venter J.C."/>
        </authorList>
    </citation>
    <scope>NUCLEOTIDE SEQUENCE [LARGE SCALE GENOMIC DNA]</scope>
    <source>
        <strain evidence="1 2">E-37</strain>
    </source>
</reference>
<proteinExistence type="predicted"/>
<accession>A3JZC1</accession>
<protein>
    <submittedName>
        <fullName evidence="1">Uncharacterized protein</fullName>
    </submittedName>
</protein>
<comment type="caution">
    <text evidence="1">The sequence shown here is derived from an EMBL/GenBank/DDBJ whole genome shotgun (WGS) entry which is preliminary data.</text>
</comment>
<keyword evidence="2" id="KW-1185">Reference proteome</keyword>